<feature type="domain" description="WSC" evidence="2">
    <location>
        <begin position="37"/>
        <end position="130"/>
    </location>
</feature>
<reference evidence="3 4" key="1">
    <citation type="journal article" date="2019" name="Nat. Ecol. Evol.">
        <title>Megaphylogeny resolves global patterns of mushroom evolution.</title>
        <authorList>
            <person name="Varga T."/>
            <person name="Krizsan K."/>
            <person name="Foldi C."/>
            <person name="Dima B."/>
            <person name="Sanchez-Garcia M."/>
            <person name="Sanchez-Ramirez S."/>
            <person name="Szollosi G.J."/>
            <person name="Szarkandi J.G."/>
            <person name="Papp V."/>
            <person name="Albert L."/>
            <person name="Andreopoulos W."/>
            <person name="Angelini C."/>
            <person name="Antonin V."/>
            <person name="Barry K.W."/>
            <person name="Bougher N.L."/>
            <person name="Buchanan P."/>
            <person name="Buyck B."/>
            <person name="Bense V."/>
            <person name="Catcheside P."/>
            <person name="Chovatia M."/>
            <person name="Cooper J."/>
            <person name="Damon W."/>
            <person name="Desjardin D."/>
            <person name="Finy P."/>
            <person name="Geml J."/>
            <person name="Haridas S."/>
            <person name="Hughes K."/>
            <person name="Justo A."/>
            <person name="Karasinski D."/>
            <person name="Kautmanova I."/>
            <person name="Kiss B."/>
            <person name="Kocsube S."/>
            <person name="Kotiranta H."/>
            <person name="LaButti K.M."/>
            <person name="Lechner B.E."/>
            <person name="Liimatainen K."/>
            <person name="Lipzen A."/>
            <person name="Lukacs Z."/>
            <person name="Mihaltcheva S."/>
            <person name="Morgado L.N."/>
            <person name="Niskanen T."/>
            <person name="Noordeloos M.E."/>
            <person name="Ohm R.A."/>
            <person name="Ortiz-Santana B."/>
            <person name="Ovrebo C."/>
            <person name="Racz N."/>
            <person name="Riley R."/>
            <person name="Savchenko A."/>
            <person name="Shiryaev A."/>
            <person name="Soop K."/>
            <person name="Spirin V."/>
            <person name="Szebenyi C."/>
            <person name="Tomsovsky M."/>
            <person name="Tulloss R.E."/>
            <person name="Uehling J."/>
            <person name="Grigoriev I.V."/>
            <person name="Vagvolgyi C."/>
            <person name="Papp T."/>
            <person name="Martin F.M."/>
            <person name="Miettinen O."/>
            <person name="Hibbett D.S."/>
            <person name="Nagy L.G."/>
        </authorList>
    </citation>
    <scope>NUCLEOTIDE SEQUENCE [LARGE SCALE GENOMIC DNA]</scope>
    <source>
        <strain evidence="3 4">CBS 121175</strain>
    </source>
</reference>
<dbReference type="Pfam" id="PF01822">
    <property type="entry name" value="WSC"/>
    <property type="match status" value="1"/>
</dbReference>
<dbReference type="SMART" id="SM00321">
    <property type="entry name" value="WSC"/>
    <property type="match status" value="1"/>
</dbReference>
<dbReference type="AlphaFoldDB" id="A0A5C3KYB1"/>
<dbReference type="InterPro" id="IPR002889">
    <property type="entry name" value="WSC_carb-bd"/>
</dbReference>
<feature type="chain" id="PRO_5022828370" evidence="1">
    <location>
        <begin position="22"/>
        <end position="312"/>
    </location>
</feature>
<gene>
    <name evidence="3" type="ORF">FA15DRAFT_639740</name>
</gene>
<dbReference type="EMBL" id="ML210188">
    <property type="protein sequence ID" value="TFK25297.1"/>
    <property type="molecule type" value="Genomic_DNA"/>
</dbReference>
<evidence type="ECO:0000256" key="1">
    <source>
        <dbReference type="SAM" id="SignalP"/>
    </source>
</evidence>
<keyword evidence="4" id="KW-1185">Reference proteome</keyword>
<organism evidence="3 4">
    <name type="scientific">Coprinopsis marcescibilis</name>
    <name type="common">Agaric fungus</name>
    <name type="synonym">Psathyrella marcescibilis</name>
    <dbReference type="NCBI Taxonomy" id="230819"/>
    <lineage>
        <taxon>Eukaryota</taxon>
        <taxon>Fungi</taxon>
        <taxon>Dikarya</taxon>
        <taxon>Basidiomycota</taxon>
        <taxon>Agaricomycotina</taxon>
        <taxon>Agaricomycetes</taxon>
        <taxon>Agaricomycetidae</taxon>
        <taxon>Agaricales</taxon>
        <taxon>Agaricineae</taxon>
        <taxon>Psathyrellaceae</taxon>
        <taxon>Coprinopsis</taxon>
    </lineage>
</organism>
<sequence length="312" mass="33811">MFTIISALLASAALTIVEVHGHPPAPPGSAIKTTVGTWEYKGCYVDFGPRILNFRFDIPEGNTAERCTELCANEGYGIAGLEYGTECWCDNYNIFGDLPIVGDGDCNFACPGDEMEWCGAGNRLVVYENTAATPPSVNNCIDWRHSFTFGNTRLQAIPKTGSGLPTNLFAIPTNPVTDPVFYRIISTCTGSCPWTDYFNMPIVDGLMTAYNARAMAPNVGDSQAFRDTFPNTVPGHNGYCGKPNPISPLGGFAGFPVLSVNGDVDSWALCTNTTAGGRQDIVYSPIPNHAHYDNDLCEDVYIQILPYILVYP</sequence>
<name>A0A5C3KYB1_COPMA</name>
<dbReference type="STRING" id="230819.A0A5C3KYB1"/>
<feature type="signal peptide" evidence="1">
    <location>
        <begin position="1"/>
        <end position="21"/>
    </location>
</feature>
<keyword evidence="1" id="KW-0732">Signal</keyword>
<protein>
    <submittedName>
        <fullName evidence="3">WSC-domain-containing protein</fullName>
    </submittedName>
</protein>
<accession>A0A5C3KYB1</accession>
<evidence type="ECO:0000259" key="2">
    <source>
        <dbReference type="PROSITE" id="PS51212"/>
    </source>
</evidence>
<dbReference type="Proteomes" id="UP000307440">
    <property type="component" value="Unassembled WGS sequence"/>
</dbReference>
<proteinExistence type="predicted"/>
<dbReference type="OrthoDB" id="5985073at2759"/>
<evidence type="ECO:0000313" key="3">
    <source>
        <dbReference type="EMBL" id="TFK25297.1"/>
    </source>
</evidence>
<dbReference type="PROSITE" id="PS51212">
    <property type="entry name" value="WSC"/>
    <property type="match status" value="1"/>
</dbReference>
<evidence type="ECO:0000313" key="4">
    <source>
        <dbReference type="Proteomes" id="UP000307440"/>
    </source>
</evidence>